<evidence type="ECO:0000256" key="2">
    <source>
        <dbReference type="ARBA" id="ARBA00011446"/>
    </source>
</evidence>
<dbReference type="Proteomes" id="UP000887229">
    <property type="component" value="Unassembled WGS sequence"/>
</dbReference>
<evidence type="ECO:0000259" key="8">
    <source>
        <dbReference type="PROSITE" id="PS50179"/>
    </source>
</evidence>
<protein>
    <recommendedName>
        <fullName evidence="12">GAT domain-containing protein</fullName>
    </recommendedName>
</protein>
<evidence type="ECO:0000313" key="11">
    <source>
        <dbReference type="Proteomes" id="UP000887229"/>
    </source>
</evidence>
<dbReference type="PROSITE" id="PS50179">
    <property type="entry name" value="VHS"/>
    <property type="match status" value="1"/>
</dbReference>
<feature type="domain" description="VHS" evidence="8">
    <location>
        <begin position="89"/>
        <end position="204"/>
    </location>
</feature>
<gene>
    <name evidence="10" type="ORF">F5Z01DRAFT_117543</name>
</gene>
<dbReference type="AlphaFoldDB" id="A0A9P8CQW0"/>
<evidence type="ECO:0000256" key="6">
    <source>
        <dbReference type="SAM" id="Coils"/>
    </source>
</evidence>
<reference evidence="10" key="1">
    <citation type="journal article" date="2021" name="IMA Fungus">
        <title>Genomic characterization of three marine fungi, including Emericellopsis atlantica sp. nov. with signatures of a generalist lifestyle and marine biomass degradation.</title>
        <authorList>
            <person name="Hagestad O.C."/>
            <person name="Hou L."/>
            <person name="Andersen J.H."/>
            <person name="Hansen E.H."/>
            <person name="Altermark B."/>
            <person name="Li C."/>
            <person name="Kuhnert E."/>
            <person name="Cox R.J."/>
            <person name="Crous P.W."/>
            <person name="Spatafora J.W."/>
            <person name="Lail K."/>
            <person name="Amirebrahimi M."/>
            <person name="Lipzen A."/>
            <person name="Pangilinan J."/>
            <person name="Andreopoulos W."/>
            <person name="Hayes R.D."/>
            <person name="Ng V."/>
            <person name="Grigoriev I.V."/>
            <person name="Jackson S.A."/>
            <person name="Sutton T.D.S."/>
            <person name="Dobson A.D.W."/>
            <person name="Rama T."/>
        </authorList>
    </citation>
    <scope>NUCLEOTIDE SEQUENCE</scope>
    <source>
        <strain evidence="10">TS7</strain>
    </source>
</reference>
<evidence type="ECO:0000259" key="9">
    <source>
        <dbReference type="PROSITE" id="PS50909"/>
    </source>
</evidence>
<feature type="coiled-coil region" evidence="6">
    <location>
        <begin position="324"/>
        <end position="351"/>
    </location>
</feature>
<dbReference type="Gene3D" id="1.20.58.160">
    <property type="match status" value="1"/>
</dbReference>
<feature type="compositionally biased region" description="Low complexity" evidence="7">
    <location>
        <begin position="33"/>
        <end position="53"/>
    </location>
</feature>
<feature type="compositionally biased region" description="Basic and acidic residues" evidence="7">
    <location>
        <begin position="414"/>
        <end position="428"/>
    </location>
</feature>
<evidence type="ECO:0000256" key="5">
    <source>
        <dbReference type="ARBA" id="ARBA00023136"/>
    </source>
</evidence>
<comment type="subcellular location">
    <subcellularLocation>
        <location evidence="1">Membrane</location>
        <topology evidence="1">Peripheral membrane protein</topology>
    </subcellularLocation>
</comment>
<name>A0A9P8CQW0_9HYPO</name>
<dbReference type="InterPro" id="IPR002014">
    <property type="entry name" value="VHS_dom"/>
</dbReference>
<dbReference type="EMBL" id="MU251255">
    <property type="protein sequence ID" value="KAG9254116.1"/>
    <property type="molecule type" value="Genomic_DNA"/>
</dbReference>
<sequence length="489" mass="53761">MKSMKKSLNVGKVIGSFRKRAGGHSSSHDAADESSPGAGAAGSSSPAGAAVAASGSPEANARAAVQAFCEMGGSMSQRKGDEILHLPPIVDAAESSPAAAAECARVIRRFLSKEYNGKPAWQYNALMLVRILVDNPGPSFTRNLGEPEFVETTRKLLKHVRDTRLRHMLMEMLDDFEHTKQYDENLQPLVQMWKAQKEDAFKKNGGPPPQMMQQQRQQAYQQPQYYQHPQQWQPQPAQYRHSQNYAARAQQSSKRLPDPIELSSRLEEARTSAKLLEQVVMNTSPSDMLHNDLIKEFADRCQSASRSIQGYMQSDNPVPDNDTMESLIDTNEQLQTALNQHQRAVLNARKQMGVASPPQVATPDAQGNDRILAWQRSQAELHESGEHPEDPHIVNGKGKATAAGPLDDAADAQDPFRDPEEHQRHQFEPYHPSGFGQTKGPSSAVAGAGGASSARRRDVDGVSEEDDLYDAPSAAAKEKDKAMEPMRLS</sequence>
<feature type="compositionally biased region" description="Basic and acidic residues" evidence="7">
    <location>
        <begin position="379"/>
        <end position="392"/>
    </location>
</feature>
<dbReference type="InterPro" id="IPR004152">
    <property type="entry name" value="GAT_dom"/>
</dbReference>
<comment type="subunit">
    <text evidence="2">Component of the ESCRT-0 complex composed of HSE1 and VPS27.</text>
</comment>
<keyword evidence="5" id="KW-0472">Membrane</keyword>
<dbReference type="GO" id="GO:0043130">
    <property type="term" value="F:ubiquitin binding"/>
    <property type="evidence" value="ECO:0007669"/>
    <property type="project" value="InterPro"/>
</dbReference>
<dbReference type="CDD" id="cd21383">
    <property type="entry name" value="GAT_GGA_Tom1-like"/>
    <property type="match status" value="1"/>
</dbReference>
<dbReference type="InterPro" id="IPR044836">
    <property type="entry name" value="TOL_plant"/>
</dbReference>
<dbReference type="GeneID" id="70288360"/>
<dbReference type="GO" id="GO:0043328">
    <property type="term" value="P:protein transport to vacuole involved in ubiquitin-dependent protein catabolic process via the multivesicular body sorting pathway"/>
    <property type="evidence" value="ECO:0007669"/>
    <property type="project" value="InterPro"/>
</dbReference>
<dbReference type="InterPro" id="IPR038425">
    <property type="entry name" value="GAT_sf"/>
</dbReference>
<feature type="region of interest" description="Disordered" evidence="7">
    <location>
        <begin position="200"/>
        <end position="256"/>
    </location>
</feature>
<dbReference type="GO" id="GO:0035091">
    <property type="term" value="F:phosphatidylinositol binding"/>
    <property type="evidence" value="ECO:0007669"/>
    <property type="project" value="InterPro"/>
</dbReference>
<dbReference type="GO" id="GO:0005737">
    <property type="term" value="C:cytoplasm"/>
    <property type="evidence" value="ECO:0007669"/>
    <property type="project" value="UniProtKB-ARBA"/>
</dbReference>
<feature type="compositionally biased region" description="Basic and acidic residues" evidence="7">
    <location>
        <begin position="476"/>
        <end position="489"/>
    </location>
</feature>
<dbReference type="RefSeq" id="XP_046118040.1">
    <property type="nucleotide sequence ID" value="XM_046257457.1"/>
</dbReference>
<feature type="region of interest" description="Disordered" evidence="7">
    <location>
        <begin position="17"/>
        <end position="53"/>
    </location>
</feature>
<accession>A0A9P8CQW0</accession>
<keyword evidence="6" id="KW-0175">Coiled coil</keyword>
<evidence type="ECO:0000313" key="10">
    <source>
        <dbReference type="EMBL" id="KAG9254116.1"/>
    </source>
</evidence>
<organism evidence="10 11">
    <name type="scientific">Emericellopsis atlantica</name>
    <dbReference type="NCBI Taxonomy" id="2614577"/>
    <lineage>
        <taxon>Eukaryota</taxon>
        <taxon>Fungi</taxon>
        <taxon>Dikarya</taxon>
        <taxon>Ascomycota</taxon>
        <taxon>Pezizomycotina</taxon>
        <taxon>Sordariomycetes</taxon>
        <taxon>Hypocreomycetidae</taxon>
        <taxon>Hypocreales</taxon>
        <taxon>Bionectriaceae</taxon>
        <taxon>Emericellopsis</taxon>
    </lineage>
</organism>
<keyword evidence="3" id="KW-0813">Transport</keyword>
<dbReference type="SUPFAM" id="SSF89009">
    <property type="entry name" value="GAT-like domain"/>
    <property type="match status" value="1"/>
</dbReference>
<evidence type="ECO:0008006" key="12">
    <source>
        <dbReference type="Google" id="ProtNLM"/>
    </source>
</evidence>
<dbReference type="PANTHER" id="PTHR45898">
    <property type="entry name" value="TOM1-LIKE PROTEIN"/>
    <property type="match status" value="1"/>
</dbReference>
<evidence type="ECO:0000256" key="1">
    <source>
        <dbReference type="ARBA" id="ARBA00004170"/>
    </source>
</evidence>
<proteinExistence type="predicted"/>
<feature type="region of interest" description="Disordered" evidence="7">
    <location>
        <begin position="379"/>
        <end position="489"/>
    </location>
</feature>
<feature type="compositionally biased region" description="Polar residues" evidence="7">
    <location>
        <begin position="242"/>
        <end position="254"/>
    </location>
</feature>
<evidence type="ECO:0000256" key="3">
    <source>
        <dbReference type="ARBA" id="ARBA00022448"/>
    </source>
</evidence>
<evidence type="ECO:0000256" key="4">
    <source>
        <dbReference type="ARBA" id="ARBA00022927"/>
    </source>
</evidence>
<comment type="caution">
    <text evidence="10">The sequence shown here is derived from an EMBL/GenBank/DDBJ whole genome shotgun (WGS) entry which is preliminary data.</text>
</comment>
<keyword evidence="4" id="KW-0653">Protein transport</keyword>
<dbReference type="PANTHER" id="PTHR45898:SF4">
    <property type="entry name" value="TARGET OF MYB PROTEIN 1"/>
    <property type="match status" value="1"/>
</dbReference>
<dbReference type="Gene3D" id="1.25.40.90">
    <property type="match status" value="1"/>
</dbReference>
<feature type="domain" description="GAT" evidence="9">
    <location>
        <begin position="257"/>
        <end position="346"/>
    </location>
</feature>
<dbReference type="GO" id="GO:0016020">
    <property type="term" value="C:membrane"/>
    <property type="evidence" value="ECO:0007669"/>
    <property type="project" value="UniProtKB-SubCell"/>
</dbReference>
<dbReference type="PROSITE" id="PS50909">
    <property type="entry name" value="GAT"/>
    <property type="match status" value="1"/>
</dbReference>
<dbReference type="Pfam" id="PF03127">
    <property type="entry name" value="GAT"/>
    <property type="match status" value="1"/>
</dbReference>
<evidence type="ECO:0000256" key="7">
    <source>
        <dbReference type="SAM" id="MobiDB-lite"/>
    </source>
</evidence>
<keyword evidence="11" id="KW-1185">Reference proteome</keyword>
<dbReference type="OrthoDB" id="5393057at2759"/>
<feature type="compositionally biased region" description="Low complexity" evidence="7">
    <location>
        <begin position="211"/>
        <end position="241"/>
    </location>
</feature>
<dbReference type="InterPro" id="IPR008942">
    <property type="entry name" value="ENTH_VHS"/>
</dbReference>
<dbReference type="SUPFAM" id="SSF48464">
    <property type="entry name" value="ENTH/VHS domain"/>
    <property type="match status" value="1"/>
</dbReference>